<reference evidence="2 3" key="1">
    <citation type="submission" date="2018-02" db="EMBL/GenBank/DDBJ databases">
        <title>Draft genome sequencing of Burkholderia cepacia Y14-15.</title>
        <authorList>
            <person name="Zheng B.-X."/>
        </authorList>
    </citation>
    <scope>NUCLEOTIDE SEQUENCE [LARGE SCALE GENOMIC DNA]</scope>
    <source>
        <strain evidence="2 3">Y14-15</strain>
    </source>
</reference>
<evidence type="ECO:0000313" key="2">
    <source>
        <dbReference type="EMBL" id="PQP08295.1"/>
    </source>
</evidence>
<name>A0A2S8I0V5_BURCE</name>
<dbReference type="Proteomes" id="UP000238206">
    <property type="component" value="Unassembled WGS sequence"/>
</dbReference>
<feature type="repeat" description="TPR" evidence="1">
    <location>
        <begin position="7"/>
        <end position="40"/>
    </location>
</feature>
<gene>
    <name evidence="2" type="ORF">C5615_36585</name>
</gene>
<organism evidence="2 3">
    <name type="scientific">Burkholderia cepacia</name>
    <name type="common">Pseudomonas cepacia</name>
    <dbReference type="NCBI Taxonomy" id="292"/>
    <lineage>
        <taxon>Bacteria</taxon>
        <taxon>Pseudomonadati</taxon>
        <taxon>Pseudomonadota</taxon>
        <taxon>Betaproteobacteria</taxon>
        <taxon>Burkholderiales</taxon>
        <taxon>Burkholderiaceae</taxon>
        <taxon>Burkholderia</taxon>
        <taxon>Burkholderia cepacia complex</taxon>
    </lineage>
</organism>
<accession>A0A2S8I0V5</accession>
<dbReference type="SMART" id="SM00028">
    <property type="entry name" value="TPR"/>
    <property type="match status" value="2"/>
</dbReference>
<proteinExistence type="predicted"/>
<comment type="caution">
    <text evidence="2">The sequence shown here is derived from an EMBL/GenBank/DDBJ whole genome shotgun (WGS) entry which is preliminary data.</text>
</comment>
<evidence type="ECO:0000313" key="3">
    <source>
        <dbReference type="Proteomes" id="UP000238206"/>
    </source>
</evidence>
<sequence>MYDPKIVKLANQIGYFLRKKGQFDAALRVFRSLQRMQPDHAYPHMGQALVYAEQGNMDEAKLHLQLVLSRHPNHSLALACLGIAMLLQDSNSNWQDPLSRAADIDDEMGGKSVAQEFLRLMGQGQMKRVNAPVASTARRLGRFS</sequence>
<dbReference type="RefSeq" id="WP_105393727.1">
    <property type="nucleotide sequence ID" value="NZ_PUIQ01000093.1"/>
</dbReference>
<dbReference type="InterPro" id="IPR011990">
    <property type="entry name" value="TPR-like_helical_dom_sf"/>
</dbReference>
<dbReference type="Gene3D" id="1.25.40.10">
    <property type="entry name" value="Tetratricopeptide repeat domain"/>
    <property type="match status" value="1"/>
</dbReference>
<protein>
    <submittedName>
        <fullName evidence="2">Uncharacterized protein</fullName>
    </submittedName>
</protein>
<dbReference type="SUPFAM" id="SSF48452">
    <property type="entry name" value="TPR-like"/>
    <property type="match status" value="1"/>
</dbReference>
<dbReference type="AlphaFoldDB" id="A0A2S8I0V5"/>
<dbReference type="PROSITE" id="PS50005">
    <property type="entry name" value="TPR"/>
    <property type="match status" value="1"/>
</dbReference>
<dbReference type="Pfam" id="PF13432">
    <property type="entry name" value="TPR_16"/>
    <property type="match status" value="1"/>
</dbReference>
<evidence type="ECO:0000256" key="1">
    <source>
        <dbReference type="PROSITE-ProRule" id="PRU00339"/>
    </source>
</evidence>
<dbReference type="InterPro" id="IPR019734">
    <property type="entry name" value="TPR_rpt"/>
</dbReference>
<keyword evidence="1" id="KW-0802">TPR repeat</keyword>
<dbReference type="EMBL" id="PUIQ01000093">
    <property type="protein sequence ID" value="PQP08295.1"/>
    <property type="molecule type" value="Genomic_DNA"/>
</dbReference>